<feature type="transmembrane region" description="Helical" evidence="7">
    <location>
        <begin position="326"/>
        <end position="345"/>
    </location>
</feature>
<feature type="transmembrane region" description="Helical" evidence="7">
    <location>
        <begin position="155"/>
        <end position="176"/>
    </location>
</feature>
<keyword evidence="3" id="KW-1003">Cell membrane</keyword>
<protein>
    <submittedName>
        <fullName evidence="8">Permease</fullName>
    </submittedName>
</protein>
<sequence>MAETTHSHDHSHSRLPVDGAWIALSVLLATVALFDLYALWPTIRFTGGAIVSTAPFIAFAVLAIGYLKATGAETLVARAFEGRKTRMIVLAAMMGGLAPFCSCEVIPFIAALLALGAPLSAVMAFWLASPLMDPAMFAITAGTLGFGFAAAKTAAAIGLGLLGGFGTMAFAATPVFRDPLRKKPAPACGSSCCGTEKPMSGKPVWRFWSDPDRRDTFRSAATENAVFLLKWLTLAYAVEAVMIRYIPADWIAGVLGGSGIGPIVLGALVGAPAYLNGYAAVPLVDALLEQGMSKGAAMSFMLAGGVSCIPAAIAVWALVKPRIFAAYLGYAFVGSIIAGLVWQAIA</sequence>
<keyword evidence="9" id="KW-1185">Reference proteome</keyword>
<dbReference type="InterPro" id="IPR005524">
    <property type="entry name" value="DUF318"/>
</dbReference>
<feature type="transmembrane region" description="Helical" evidence="7">
    <location>
        <begin position="250"/>
        <end position="275"/>
    </location>
</feature>
<keyword evidence="6 7" id="KW-0472">Membrane</keyword>
<comment type="caution">
    <text evidence="8">The sequence shown here is derived from an EMBL/GenBank/DDBJ whole genome shotgun (WGS) entry which is preliminary data.</text>
</comment>
<evidence type="ECO:0000256" key="5">
    <source>
        <dbReference type="ARBA" id="ARBA00022989"/>
    </source>
</evidence>
<accession>A0ABT2ZT60</accession>
<feature type="transmembrane region" description="Helical" evidence="7">
    <location>
        <begin position="123"/>
        <end position="148"/>
    </location>
</feature>
<evidence type="ECO:0000256" key="4">
    <source>
        <dbReference type="ARBA" id="ARBA00022692"/>
    </source>
</evidence>
<dbReference type="Proteomes" id="UP001652564">
    <property type="component" value="Unassembled WGS sequence"/>
</dbReference>
<evidence type="ECO:0000313" key="8">
    <source>
        <dbReference type="EMBL" id="MCV2874214.1"/>
    </source>
</evidence>
<feature type="transmembrane region" description="Helical" evidence="7">
    <location>
        <begin position="88"/>
        <end position="117"/>
    </location>
</feature>
<evidence type="ECO:0000313" key="9">
    <source>
        <dbReference type="Proteomes" id="UP001652564"/>
    </source>
</evidence>
<evidence type="ECO:0000256" key="6">
    <source>
        <dbReference type="ARBA" id="ARBA00023136"/>
    </source>
</evidence>
<name>A0ABT2ZT60_9RHOB</name>
<organism evidence="8 9">
    <name type="scientific">Albidovulum litorale</name>
    <dbReference type="NCBI Taxonomy" id="2984134"/>
    <lineage>
        <taxon>Bacteria</taxon>
        <taxon>Pseudomonadati</taxon>
        <taxon>Pseudomonadota</taxon>
        <taxon>Alphaproteobacteria</taxon>
        <taxon>Rhodobacterales</taxon>
        <taxon>Paracoccaceae</taxon>
        <taxon>Albidovulum</taxon>
    </lineage>
</organism>
<comment type="subcellular location">
    <subcellularLocation>
        <location evidence="1">Cell membrane</location>
        <topology evidence="1">Multi-pass membrane protein</topology>
    </subcellularLocation>
</comment>
<evidence type="ECO:0000256" key="3">
    <source>
        <dbReference type="ARBA" id="ARBA00022475"/>
    </source>
</evidence>
<dbReference type="PANTHER" id="PTHR34184:SF4">
    <property type="entry name" value="UPF0718 PROTEIN YCGR"/>
    <property type="match status" value="1"/>
</dbReference>
<comment type="similarity">
    <text evidence="2">Belongs to the UPF0718 family.</text>
</comment>
<keyword evidence="4 7" id="KW-0812">Transmembrane</keyword>
<dbReference type="EMBL" id="JAOWKZ010000005">
    <property type="protein sequence ID" value="MCV2874214.1"/>
    <property type="molecule type" value="Genomic_DNA"/>
</dbReference>
<feature type="transmembrane region" description="Helical" evidence="7">
    <location>
        <begin position="225"/>
        <end position="243"/>
    </location>
</feature>
<reference evidence="8 9" key="1">
    <citation type="submission" date="2022-10" db="EMBL/GenBank/DDBJ databases">
        <title>Defluviimonas sp. nov., isolated from ocean surface sediments.</title>
        <authorList>
            <person name="He W."/>
            <person name="Wang L."/>
            <person name="Zhang D.-F."/>
        </authorList>
    </citation>
    <scope>NUCLEOTIDE SEQUENCE [LARGE SCALE GENOMIC DNA]</scope>
    <source>
        <strain evidence="8 9">WL0050</strain>
    </source>
</reference>
<keyword evidence="5 7" id="KW-1133">Transmembrane helix</keyword>
<dbReference type="Pfam" id="PF03773">
    <property type="entry name" value="ArsP_1"/>
    <property type="match status" value="1"/>
</dbReference>
<dbReference type="PANTHER" id="PTHR34184">
    <property type="entry name" value="UPF0718 PROTEIN YCGR"/>
    <property type="match status" value="1"/>
</dbReference>
<evidence type="ECO:0000256" key="7">
    <source>
        <dbReference type="SAM" id="Phobius"/>
    </source>
</evidence>
<dbReference type="InterPro" id="IPR052923">
    <property type="entry name" value="UPF0718"/>
</dbReference>
<dbReference type="RefSeq" id="WP_263741491.1">
    <property type="nucleotide sequence ID" value="NZ_JAOWKZ010000005.1"/>
</dbReference>
<evidence type="ECO:0000256" key="1">
    <source>
        <dbReference type="ARBA" id="ARBA00004651"/>
    </source>
</evidence>
<feature type="transmembrane region" description="Helical" evidence="7">
    <location>
        <begin position="46"/>
        <end position="67"/>
    </location>
</feature>
<feature type="transmembrane region" description="Helical" evidence="7">
    <location>
        <begin position="20"/>
        <end position="40"/>
    </location>
</feature>
<evidence type="ECO:0000256" key="2">
    <source>
        <dbReference type="ARBA" id="ARBA00006386"/>
    </source>
</evidence>
<proteinExistence type="inferred from homology"/>
<gene>
    <name evidence="8" type="ORF">OEZ71_18115</name>
</gene>
<feature type="transmembrane region" description="Helical" evidence="7">
    <location>
        <begin position="295"/>
        <end position="319"/>
    </location>
</feature>